<protein>
    <recommendedName>
        <fullName evidence="4">ABC transporter domain-containing protein</fullName>
    </recommendedName>
</protein>
<gene>
    <name evidence="5" type="ORF">BLM47_11410</name>
</gene>
<dbReference type="Pfam" id="PF00005">
    <property type="entry name" value="ABC_tran"/>
    <property type="match status" value="1"/>
</dbReference>
<dbReference type="Gene3D" id="3.40.50.300">
    <property type="entry name" value="P-loop containing nucleotide triphosphate hydrolases"/>
    <property type="match status" value="1"/>
</dbReference>
<evidence type="ECO:0000313" key="5">
    <source>
        <dbReference type="EMBL" id="PDO09644.1"/>
    </source>
</evidence>
<dbReference type="SUPFAM" id="SSF52540">
    <property type="entry name" value="P-loop containing nucleoside triphosphate hydrolases"/>
    <property type="match status" value="1"/>
</dbReference>
<dbReference type="PANTHER" id="PTHR42939:SF1">
    <property type="entry name" value="ABC TRANSPORTER ATP-BINDING PROTEIN ALBC-RELATED"/>
    <property type="match status" value="1"/>
</dbReference>
<dbReference type="GO" id="GO:0005524">
    <property type="term" value="F:ATP binding"/>
    <property type="evidence" value="ECO:0007669"/>
    <property type="project" value="UniProtKB-KW"/>
</dbReference>
<dbReference type="SMART" id="SM00382">
    <property type="entry name" value="AAA"/>
    <property type="match status" value="1"/>
</dbReference>
<evidence type="ECO:0000256" key="3">
    <source>
        <dbReference type="ARBA" id="ARBA00022840"/>
    </source>
</evidence>
<reference evidence="5 6" key="1">
    <citation type="submission" date="2016-12" db="EMBL/GenBank/DDBJ databases">
        <title>Candidatus Reconcilibacillus cellulovorans genome.</title>
        <authorList>
            <person name="Kolinko S."/>
            <person name="Wu Y.-W."/>
            <person name="Tachea F."/>
            <person name="Denzel E."/>
            <person name="Hiras J."/>
            <person name="Baecker N."/>
            <person name="Chan L.J."/>
            <person name="Eichorst S.A."/>
            <person name="Frey D."/>
            <person name="Adams P.D."/>
            <person name="Pray T."/>
            <person name="Tanjore D."/>
            <person name="Petzold C.J."/>
            <person name="Gladden J.M."/>
            <person name="Simmons B.A."/>
            <person name="Singer S.W."/>
        </authorList>
    </citation>
    <scope>NUCLEOTIDE SEQUENCE [LARGE SCALE GENOMIC DNA]</scope>
    <source>
        <strain evidence="5">JTherm</strain>
    </source>
</reference>
<evidence type="ECO:0000256" key="1">
    <source>
        <dbReference type="ARBA" id="ARBA00022448"/>
    </source>
</evidence>
<evidence type="ECO:0000259" key="4">
    <source>
        <dbReference type="PROSITE" id="PS50893"/>
    </source>
</evidence>
<dbReference type="GO" id="GO:0016887">
    <property type="term" value="F:ATP hydrolysis activity"/>
    <property type="evidence" value="ECO:0007669"/>
    <property type="project" value="InterPro"/>
</dbReference>
<keyword evidence="1" id="KW-0813">Transport</keyword>
<accession>A0A2A6DY10</accession>
<sequence length="224" mass="25872">MKPPKFSAKSIRFGYDDKLLFDGFGFDLYPTDRLLIKGRNGIGKSTLLKILCRLLQAEINLFLDGNPVRDFRAFKHKIAYLPDDPPLYEELTGNDNIRFCACLWDLIRDREYLNRVSELCEMLGLAHDLSKPVVQYSLGMKHKLFFAIMMARRPEITFLDEPFSAFDEQSRQKGIELLLHSASEGRPVVFVSHDQDLQERFATRILRLPDEHPISDAIEEGNHV</sequence>
<evidence type="ECO:0000313" key="6">
    <source>
        <dbReference type="Proteomes" id="UP000243688"/>
    </source>
</evidence>
<dbReference type="PANTHER" id="PTHR42939">
    <property type="entry name" value="ABC TRANSPORTER ATP-BINDING PROTEIN ALBC-RELATED"/>
    <property type="match status" value="1"/>
</dbReference>
<evidence type="ECO:0000256" key="2">
    <source>
        <dbReference type="ARBA" id="ARBA00022741"/>
    </source>
</evidence>
<dbReference type="PROSITE" id="PS50893">
    <property type="entry name" value="ABC_TRANSPORTER_2"/>
    <property type="match status" value="1"/>
</dbReference>
<dbReference type="InterPro" id="IPR051782">
    <property type="entry name" value="ABC_Transporter_VariousFunc"/>
</dbReference>
<proteinExistence type="predicted"/>
<comment type="caution">
    <text evidence="5">The sequence shown here is derived from an EMBL/GenBank/DDBJ whole genome shotgun (WGS) entry which is preliminary data.</text>
</comment>
<dbReference type="EMBL" id="MOXJ01000032">
    <property type="protein sequence ID" value="PDO09644.1"/>
    <property type="molecule type" value="Genomic_DNA"/>
</dbReference>
<organism evidence="5 6">
    <name type="scientific">Candidatus Reconcilbacillus cellulovorans</name>
    <dbReference type="NCBI Taxonomy" id="1906605"/>
    <lineage>
        <taxon>Bacteria</taxon>
        <taxon>Bacillati</taxon>
        <taxon>Bacillota</taxon>
        <taxon>Bacilli</taxon>
        <taxon>Bacillales</taxon>
        <taxon>Paenibacillaceae</taxon>
        <taxon>Candidatus Reconcilbacillus</taxon>
    </lineage>
</organism>
<name>A0A2A6DY10_9BACL</name>
<dbReference type="InterPro" id="IPR003593">
    <property type="entry name" value="AAA+_ATPase"/>
</dbReference>
<dbReference type="AlphaFoldDB" id="A0A2A6DY10"/>
<keyword evidence="3" id="KW-0067">ATP-binding</keyword>
<dbReference type="InterPro" id="IPR027417">
    <property type="entry name" value="P-loop_NTPase"/>
</dbReference>
<dbReference type="Proteomes" id="UP000243688">
    <property type="component" value="Unassembled WGS sequence"/>
</dbReference>
<keyword evidence="2" id="KW-0547">Nucleotide-binding</keyword>
<dbReference type="InterPro" id="IPR003439">
    <property type="entry name" value="ABC_transporter-like_ATP-bd"/>
</dbReference>
<feature type="domain" description="ABC transporter" evidence="4">
    <location>
        <begin position="6"/>
        <end position="222"/>
    </location>
</feature>